<reference evidence="5" key="2">
    <citation type="submission" date="2020-09" db="EMBL/GenBank/DDBJ databases">
        <authorList>
            <person name="Sun Q."/>
            <person name="Zhou Y."/>
        </authorList>
    </citation>
    <scope>NUCLEOTIDE SEQUENCE</scope>
    <source>
        <strain evidence="5">CGMCC 1.16134</strain>
    </source>
</reference>
<evidence type="ECO:0000256" key="3">
    <source>
        <dbReference type="SAM" id="MobiDB-lite"/>
    </source>
</evidence>
<protein>
    <submittedName>
        <fullName evidence="5">Lsa family ABC-F type ribosomal protection protein</fullName>
    </submittedName>
</protein>
<dbReference type="InterPro" id="IPR003439">
    <property type="entry name" value="ABC_transporter-like_ATP-bd"/>
</dbReference>
<evidence type="ECO:0000259" key="4">
    <source>
        <dbReference type="PROSITE" id="PS50893"/>
    </source>
</evidence>
<reference evidence="5" key="1">
    <citation type="journal article" date="2014" name="Int. J. Syst. Evol. Microbiol.">
        <title>Complete genome sequence of Corynebacterium casei LMG S-19264T (=DSM 44701T), isolated from a smear-ripened cheese.</title>
        <authorList>
            <consortium name="US DOE Joint Genome Institute (JGI-PGF)"/>
            <person name="Walter F."/>
            <person name="Albersmeier A."/>
            <person name="Kalinowski J."/>
            <person name="Ruckert C."/>
        </authorList>
    </citation>
    <scope>NUCLEOTIDE SEQUENCE</scope>
    <source>
        <strain evidence="5">CGMCC 1.16134</strain>
    </source>
</reference>
<dbReference type="NCBIfam" id="NF000167">
    <property type="entry name" value="ABCF_Lsa_all"/>
    <property type="match status" value="1"/>
</dbReference>
<dbReference type="InterPro" id="IPR051309">
    <property type="entry name" value="ABCF_ATPase"/>
</dbReference>
<evidence type="ECO:0000256" key="2">
    <source>
        <dbReference type="ARBA" id="ARBA00022840"/>
    </source>
</evidence>
<dbReference type="GO" id="GO:0005524">
    <property type="term" value="F:ATP binding"/>
    <property type="evidence" value="ECO:0007669"/>
    <property type="project" value="UniProtKB-KW"/>
</dbReference>
<dbReference type="Pfam" id="PF00005">
    <property type="entry name" value="ABC_tran"/>
    <property type="match status" value="2"/>
</dbReference>
<organism evidence="5 6">
    <name type="scientific">Paenibacillus albidus</name>
    <dbReference type="NCBI Taxonomy" id="2041023"/>
    <lineage>
        <taxon>Bacteria</taxon>
        <taxon>Bacillati</taxon>
        <taxon>Bacillota</taxon>
        <taxon>Bacilli</taxon>
        <taxon>Bacillales</taxon>
        <taxon>Paenibacillaceae</taxon>
        <taxon>Paenibacillus</taxon>
    </lineage>
</organism>
<feature type="domain" description="ABC transporter" evidence="4">
    <location>
        <begin position="4"/>
        <end position="213"/>
    </location>
</feature>
<dbReference type="PROSITE" id="PS50893">
    <property type="entry name" value="ABC_TRANSPORTER_2"/>
    <property type="match status" value="2"/>
</dbReference>
<proteinExistence type="predicted"/>
<dbReference type="GO" id="GO:0016887">
    <property type="term" value="F:ATP hydrolysis activity"/>
    <property type="evidence" value="ECO:0007669"/>
    <property type="project" value="InterPro"/>
</dbReference>
<dbReference type="InterPro" id="IPR017871">
    <property type="entry name" value="ABC_transporter-like_CS"/>
</dbReference>
<dbReference type="PANTHER" id="PTHR42855">
    <property type="entry name" value="ABC TRANSPORTER ATP-BINDING SUBUNIT"/>
    <property type="match status" value="1"/>
</dbReference>
<dbReference type="Gene3D" id="3.40.50.300">
    <property type="entry name" value="P-loop containing nucleotide triphosphate hydrolases"/>
    <property type="match status" value="2"/>
</dbReference>
<dbReference type="PROSITE" id="PS00211">
    <property type="entry name" value="ABC_TRANSPORTER_1"/>
    <property type="match status" value="1"/>
</dbReference>
<evidence type="ECO:0000256" key="1">
    <source>
        <dbReference type="ARBA" id="ARBA00022741"/>
    </source>
</evidence>
<dbReference type="CDD" id="cd03221">
    <property type="entry name" value="ABCF_EF-3"/>
    <property type="match status" value="2"/>
</dbReference>
<dbReference type="InterPro" id="IPR027417">
    <property type="entry name" value="P-loop_NTPase"/>
</dbReference>
<dbReference type="EMBL" id="BMKR01000002">
    <property type="protein sequence ID" value="GGF61836.1"/>
    <property type="molecule type" value="Genomic_DNA"/>
</dbReference>
<name>A0A917BWP3_9BACL</name>
<keyword evidence="1" id="KW-0547">Nucleotide-binding</keyword>
<feature type="domain" description="ABC transporter" evidence="4">
    <location>
        <begin position="310"/>
        <end position="492"/>
    </location>
</feature>
<accession>A0A917BWP3</accession>
<dbReference type="PANTHER" id="PTHR42855:SF2">
    <property type="entry name" value="DRUG RESISTANCE ABC TRANSPORTER,ATP-BINDING PROTEIN"/>
    <property type="match status" value="1"/>
</dbReference>
<gene>
    <name evidence="5" type="ORF">GCM10010912_03720</name>
</gene>
<evidence type="ECO:0000313" key="5">
    <source>
        <dbReference type="EMBL" id="GGF61836.1"/>
    </source>
</evidence>
<dbReference type="InterPro" id="IPR003593">
    <property type="entry name" value="AAA+_ATPase"/>
</dbReference>
<dbReference type="SMART" id="SM00382">
    <property type="entry name" value="AAA"/>
    <property type="match status" value="2"/>
</dbReference>
<keyword evidence="2" id="KW-0067">ATP-binding</keyword>
<sequence>MSLINVSNLTFAYEDSYDNIFEEISFQIDTDWRLGFTGRNGRGKTTFLSLLLGKHEFSGKITASVDFEYFPFHVENKSDITLDVINEITPDYLHWELMREFSLLQVTEDVLYRPFDTLSNGEQTKVLLAALFLKDNRFLLIDEPTNHLDLNARQLVSDYLKTKSGFILVSHDRAFLDNCVDHILSINKTNVEIQKGNFSEWWENKRRQDSFELAENDKLRKDIKRLSDAAKRTGSWSHEVEKTKNGTRNSGSKVDKGYIGHKAAKMMKRSKAMEQRQQSAMDEKSRLLKNIESSDSLKISQLAYPKKQLVELEHVSIYYGEKLVCQDIGFTIEQGERIALSGINGSGKSSIIRLICGEDIHYTGTFRKGSQLQISYVSQDTSHLRGTLTEYARSNGIDESLFKAILRKLDFSRVQFEKDMSAYSGGQKKKVLIAKSLSEQVHLLIWDEPLNFIDVISRMQIEELLLEYSPTILFVEHDREFCSNIATTIIEL</sequence>
<feature type="region of interest" description="Disordered" evidence="3">
    <location>
        <begin position="234"/>
        <end position="255"/>
    </location>
</feature>
<comment type="caution">
    <text evidence="5">The sequence shown here is derived from an EMBL/GenBank/DDBJ whole genome shotgun (WGS) entry which is preliminary data.</text>
</comment>
<dbReference type="SUPFAM" id="SSF52540">
    <property type="entry name" value="P-loop containing nucleoside triphosphate hydrolases"/>
    <property type="match status" value="2"/>
</dbReference>
<evidence type="ECO:0000313" key="6">
    <source>
        <dbReference type="Proteomes" id="UP000637643"/>
    </source>
</evidence>
<dbReference type="AlphaFoldDB" id="A0A917BWP3"/>
<dbReference type="NCBIfam" id="NF000355">
    <property type="entry name" value="ribo_prot_ABC_F"/>
    <property type="match status" value="1"/>
</dbReference>
<dbReference type="RefSeq" id="WP_189021922.1">
    <property type="nucleotide sequence ID" value="NZ_BMKR01000002.1"/>
</dbReference>
<dbReference type="Proteomes" id="UP000637643">
    <property type="component" value="Unassembled WGS sequence"/>
</dbReference>
<keyword evidence="6" id="KW-1185">Reference proteome</keyword>